<dbReference type="SUPFAM" id="SSF54637">
    <property type="entry name" value="Thioesterase/thiol ester dehydrase-isomerase"/>
    <property type="match status" value="1"/>
</dbReference>
<reference evidence="4" key="1">
    <citation type="journal article" date="2019" name="Int. J. Syst. Evol. Microbiol.">
        <title>The Global Catalogue of Microorganisms (GCM) 10K type strain sequencing project: providing services to taxonomists for standard genome sequencing and annotation.</title>
        <authorList>
            <consortium name="The Broad Institute Genomics Platform"/>
            <consortium name="The Broad Institute Genome Sequencing Center for Infectious Disease"/>
            <person name="Wu L."/>
            <person name="Ma J."/>
        </authorList>
    </citation>
    <scope>NUCLEOTIDE SEQUENCE [LARGE SCALE GENOMIC DNA]</scope>
    <source>
        <strain evidence="4">JCM 4855</strain>
    </source>
</reference>
<dbReference type="Proteomes" id="UP001596409">
    <property type="component" value="Unassembled WGS sequence"/>
</dbReference>
<evidence type="ECO:0000313" key="4">
    <source>
        <dbReference type="Proteomes" id="UP001596409"/>
    </source>
</evidence>
<keyword evidence="4" id="KW-1185">Reference proteome</keyword>
<dbReference type="InterPro" id="IPR052342">
    <property type="entry name" value="MCH/BMMD"/>
</dbReference>
<dbReference type="Gene3D" id="3.10.129.10">
    <property type="entry name" value="Hotdog Thioesterase"/>
    <property type="match status" value="1"/>
</dbReference>
<sequence length="150" mass="16614">MDSIWFDDARVGMRFRTAARTITETDVVNFAGVSGDFNELHMNAERMRDSGFGERIAHGALVLSIVTGLRGQLGIFDESIIAFAEIRGWRFLAPVFIGDTVHAMNEITELRETSKPDRGVVVQRVDVANQKGDVVQTGEMVTMLKRRGAA</sequence>
<dbReference type="Pfam" id="PF01575">
    <property type="entry name" value="MaoC_dehydratas"/>
    <property type="match status" value="1"/>
</dbReference>
<evidence type="ECO:0000259" key="2">
    <source>
        <dbReference type="Pfam" id="PF01575"/>
    </source>
</evidence>
<dbReference type="RefSeq" id="WP_189880149.1">
    <property type="nucleotide sequence ID" value="NZ_BMWA01000039.1"/>
</dbReference>
<dbReference type="InterPro" id="IPR002539">
    <property type="entry name" value="MaoC-like_dom"/>
</dbReference>
<evidence type="ECO:0000256" key="1">
    <source>
        <dbReference type="ARBA" id="ARBA00005254"/>
    </source>
</evidence>
<organism evidence="3 4">
    <name type="scientific">Streptomyces viridiviolaceus</name>
    <dbReference type="NCBI Taxonomy" id="68282"/>
    <lineage>
        <taxon>Bacteria</taxon>
        <taxon>Bacillati</taxon>
        <taxon>Actinomycetota</taxon>
        <taxon>Actinomycetes</taxon>
        <taxon>Kitasatosporales</taxon>
        <taxon>Streptomycetaceae</taxon>
        <taxon>Streptomyces</taxon>
    </lineage>
</organism>
<accession>A0ABW2EAL7</accession>
<dbReference type="PANTHER" id="PTHR43664">
    <property type="entry name" value="MONOAMINE OXIDASE-RELATED"/>
    <property type="match status" value="1"/>
</dbReference>
<protein>
    <submittedName>
        <fullName evidence="3">MaoC/PaaZ C-terminal domain-containing protein</fullName>
    </submittedName>
</protein>
<proteinExistence type="inferred from homology"/>
<dbReference type="InterPro" id="IPR029069">
    <property type="entry name" value="HotDog_dom_sf"/>
</dbReference>
<name>A0ABW2EAL7_9ACTN</name>
<evidence type="ECO:0000313" key="3">
    <source>
        <dbReference type="EMBL" id="MFC7017064.1"/>
    </source>
</evidence>
<feature type="domain" description="MaoC-like" evidence="2">
    <location>
        <begin position="10"/>
        <end position="122"/>
    </location>
</feature>
<comment type="similarity">
    <text evidence="1">Belongs to the enoyl-CoA hydratase/isomerase family.</text>
</comment>
<dbReference type="PANTHER" id="PTHR43664:SF1">
    <property type="entry name" value="BETA-METHYLMALYL-COA DEHYDRATASE"/>
    <property type="match status" value="1"/>
</dbReference>
<comment type="caution">
    <text evidence="3">The sequence shown here is derived from an EMBL/GenBank/DDBJ whole genome shotgun (WGS) entry which is preliminary data.</text>
</comment>
<gene>
    <name evidence="3" type="ORF">ACFQMH_36350</name>
</gene>
<dbReference type="EMBL" id="JBHSYM010000086">
    <property type="protein sequence ID" value="MFC7017064.1"/>
    <property type="molecule type" value="Genomic_DNA"/>
</dbReference>